<dbReference type="Pfam" id="PF10026">
    <property type="entry name" value="DUF2268"/>
    <property type="match status" value="1"/>
</dbReference>
<name>A0A4R6ILE4_9SPHI</name>
<dbReference type="GO" id="GO:0006508">
    <property type="term" value="P:proteolysis"/>
    <property type="evidence" value="ECO:0007669"/>
    <property type="project" value="UniProtKB-KW"/>
</dbReference>
<sequence>MKNILLTWFFCASFSAVFSQTENQNIITTDIDHFWEAYDKIITTKDSVAQYGYLNSLFLAKGSPGLKSIMEVRDYTAKSYLDAINSYPLFWNSIRNNTLKTKDLADSIAIAVQQMKKTYPNLRPAQIYFTIGALRTGGTTLKDRILIGSEIAMADKNTITTEFPQTFSHLGPHFKSNPIDQVVFTNIHEYVHTQQKTTIASTLLGQCVLEGAAEFVAVLSTGKESTTPSMKYGEAHEAQVRNKFATQLYNPFNGFWLYTNAANEFNQRDMGYYVGYAICQKYYNGAKDKQQAIIDMIELDYDSETTLTSFVEKSGYFKKGLANIKAGYEKGRPTVSSVKPFRNRSKEINPSLTEITVTFSENMDKRFRNFEYGPLGQSNLLKITAFKSFSEDGKSATFEVEVQPGKNYQIVLGPGFRSLQGISLQPYLLEFSTAAH</sequence>
<evidence type="ECO:0000259" key="2">
    <source>
        <dbReference type="Pfam" id="PF10026"/>
    </source>
</evidence>
<keyword evidence="3" id="KW-0645">Protease</keyword>
<feature type="signal peptide" evidence="1">
    <location>
        <begin position="1"/>
        <end position="19"/>
    </location>
</feature>
<evidence type="ECO:0000256" key="1">
    <source>
        <dbReference type="SAM" id="SignalP"/>
    </source>
</evidence>
<evidence type="ECO:0000313" key="3">
    <source>
        <dbReference type="EMBL" id="TDO22913.1"/>
    </source>
</evidence>
<dbReference type="EMBL" id="SNWM01000002">
    <property type="protein sequence ID" value="TDO22913.1"/>
    <property type="molecule type" value="Genomic_DNA"/>
</dbReference>
<dbReference type="GO" id="GO:0008233">
    <property type="term" value="F:peptidase activity"/>
    <property type="evidence" value="ECO:0007669"/>
    <property type="project" value="UniProtKB-KW"/>
</dbReference>
<evidence type="ECO:0000313" key="4">
    <source>
        <dbReference type="Proteomes" id="UP000295499"/>
    </source>
</evidence>
<reference evidence="3 4" key="1">
    <citation type="submission" date="2019-03" db="EMBL/GenBank/DDBJ databases">
        <title>Genomic Encyclopedia of Archaeal and Bacterial Type Strains, Phase II (KMG-II): from individual species to whole genera.</title>
        <authorList>
            <person name="Goeker M."/>
        </authorList>
    </citation>
    <scope>NUCLEOTIDE SEQUENCE [LARGE SCALE GENOMIC DNA]</scope>
    <source>
        <strain evidence="3 4">DSM 19034</strain>
    </source>
</reference>
<protein>
    <submittedName>
        <fullName evidence="3">Putative Zn-dependent protease DUF2268</fullName>
    </submittedName>
</protein>
<keyword evidence="4" id="KW-1185">Reference proteome</keyword>
<dbReference type="InterPro" id="IPR018728">
    <property type="entry name" value="DUF2268"/>
</dbReference>
<gene>
    <name evidence="3" type="ORF">CLV32_1898</name>
</gene>
<dbReference type="AlphaFoldDB" id="A0A4R6ILE4"/>
<accession>A0A4R6ILE4</accession>
<dbReference type="RefSeq" id="WP_166641919.1">
    <property type="nucleotide sequence ID" value="NZ_SNWM01000002.1"/>
</dbReference>
<feature type="chain" id="PRO_5020588527" evidence="1">
    <location>
        <begin position="20"/>
        <end position="436"/>
    </location>
</feature>
<keyword evidence="1" id="KW-0732">Signal</keyword>
<proteinExistence type="predicted"/>
<organism evidence="3 4">
    <name type="scientific">Pedobacter duraquae</name>
    <dbReference type="NCBI Taxonomy" id="425511"/>
    <lineage>
        <taxon>Bacteria</taxon>
        <taxon>Pseudomonadati</taxon>
        <taxon>Bacteroidota</taxon>
        <taxon>Sphingobacteriia</taxon>
        <taxon>Sphingobacteriales</taxon>
        <taxon>Sphingobacteriaceae</taxon>
        <taxon>Pedobacter</taxon>
    </lineage>
</organism>
<comment type="caution">
    <text evidence="3">The sequence shown here is derived from an EMBL/GenBank/DDBJ whole genome shotgun (WGS) entry which is preliminary data.</text>
</comment>
<dbReference type="Proteomes" id="UP000295499">
    <property type="component" value="Unassembled WGS sequence"/>
</dbReference>
<feature type="domain" description="DUF2268" evidence="2">
    <location>
        <begin position="187"/>
        <end position="291"/>
    </location>
</feature>
<keyword evidence="3" id="KW-0378">Hydrolase</keyword>